<organism evidence="2 3">
    <name type="scientific">Aeromonas eucrenophila</name>
    <dbReference type="NCBI Taxonomy" id="649"/>
    <lineage>
        <taxon>Bacteria</taxon>
        <taxon>Pseudomonadati</taxon>
        <taxon>Pseudomonadota</taxon>
        <taxon>Gammaproteobacteria</taxon>
        <taxon>Aeromonadales</taxon>
        <taxon>Aeromonadaceae</taxon>
        <taxon>Aeromonas</taxon>
    </lineage>
</organism>
<comment type="caution">
    <text evidence="2">The sequence shown here is derived from an EMBL/GenBank/DDBJ whole genome shotgun (WGS) entry which is preliminary data.</text>
</comment>
<gene>
    <name evidence="2" type="ORF">ACFPVW_08910</name>
</gene>
<keyword evidence="1" id="KW-1133">Transmembrane helix</keyword>
<feature type="transmembrane region" description="Helical" evidence="1">
    <location>
        <begin position="18"/>
        <end position="36"/>
    </location>
</feature>
<name>A0ABW0YEW4_9GAMM</name>
<evidence type="ECO:0000313" key="3">
    <source>
        <dbReference type="Proteomes" id="UP001596132"/>
    </source>
</evidence>
<reference evidence="3" key="1">
    <citation type="journal article" date="2019" name="Int. J. Syst. Evol. Microbiol.">
        <title>The Global Catalogue of Microorganisms (GCM) 10K type strain sequencing project: providing services to taxonomists for standard genome sequencing and annotation.</title>
        <authorList>
            <consortium name="The Broad Institute Genomics Platform"/>
            <consortium name="The Broad Institute Genome Sequencing Center for Infectious Disease"/>
            <person name="Wu L."/>
            <person name="Ma J."/>
        </authorList>
    </citation>
    <scope>NUCLEOTIDE SEQUENCE [LARGE SCALE GENOMIC DNA]</scope>
    <source>
        <strain evidence="3">KCTC 15012</strain>
    </source>
</reference>
<sequence>MITRVKKTPKAGRAIQKFLLYLILANFGLMWLYVIYAEELTFVANLLLTFLLILYNLLLCQLVVLRARRAGDGYIIYPVVGVSIILCAVVLFRFIITPDL</sequence>
<dbReference type="Proteomes" id="UP001596132">
    <property type="component" value="Unassembled WGS sequence"/>
</dbReference>
<proteinExistence type="predicted"/>
<protein>
    <submittedName>
        <fullName evidence="2">Uncharacterized protein</fullName>
    </submittedName>
</protein>
<evidence type="ECO:0000256" key="1">
    <source>
        <dbReference type="SAM" id="Phobius"/>
    </source>
</evidence>
<accession>A0ABW0YEW4</accession>
<dbReference type="EMBL" id="JBHSPP010000008">
    <property type="protein sequence ID" value="MFC5706175.1"/>
    <property type="molecule type" value="Genomic_DNA"/>
</dbReference>
<feature type="transmembrane region" description="Helical" evidence="1">
    <location>
        <begin position="74"/>
        <end position="96"/>
    </location>
</feature>
<keyword evidence="3" id="KW-1185">Reference proteome</keyword>
<keyword evidence="1" id="KW-0812">Transmembrane</keyword>
<feature type="transmembrane region" description="Helical" evidence="1">
    <location>
        <begin position="42"/>
        <end position="65"/>
    </location>
</feature>
<dbReference type="RefSeq" id="WP_042641302.1">
    <property type="nucleotide sequence ID" value="NZ_CDDF01000008.1"/>
</dbReference>
<evidence type="ECO:0000313" key="2">
    <source>
        <dbReference type="EMBL" id="MFC5706175.1"/>
    </source>
</evidence>
<keyword evidence="1" id="KW-0472">Membrane</keyword>